<feature type="transmembrane region" description="Helical" evidence="9">
    <location>
        <begin position="81"/>
        <end position="106"/>
    </location>
</feature>
<evidence type="ECO:0000256" key="4">
    <source>
        <dbReference type="ARBA" id="ARBA00022692"/>
    </source>
</evidence>
<evidence type="ECO:0000256" key="1">
    <source>
        <dbReference type="ARBA" id="ARBA00004141"/>
    </source>
</evidence>
<dbReference type="NCBIfam" id="NF038066">
    <property type="entry name" value="MptB"/>
    <property type="match status" value="1"/>
</dbReference>
<evidence type="ECO:0000256" key="9">
    <source>
        <dbReference type="SAM" id="Phobius"/>
    </source>
</evidence>
<name>A0A5J6Z9J3_9CORY</name>
<keyword evidence="2" id="KW-0328">Glycosyltransferase</keyword>
<accession>A0A5J6Z9J3</accession>
<feature type="transmembrane region" description="Helical" evidence="9">
    <location>
        <begin position="380"/>
        <end position="408"/>
    </location>
</feature>
<feature type="transmembrane region" description="Helical" evidence="9">
    <location>
        <begin position="338"/>
        <end position="368"/>
    </location>
</feature>
<dbReference type="GO" id="GO:0016757">
    <property type="term" value="F:glycosyltransferase activity"/>
    <property type="evidence" value="ECO:0007669"/>
    <property type="project" value="UniProtKB-KW"/>
</dbReference>
<keyword evidence="5 9" id="KW-1133">Transmembrane helix</keyword>
<feature type="transmembrane region" description="Helical" evidence="9">
    <location>
        <begin position="515"/>
        <end position="532"/>
    </location>
</feature>
<evidence type="ECO:0008006" key="12">
    <source>
        <dbReference type="Google" id="ProtNLM"/>
    </source>
</evidence>
<organism evidence="10 11">
    <name type="scientific">Corynebacterium urogenitale</name>
    <dbReference type="NCBI Taxonomy" id="2487892"/>
    <lineage>
        <taxon>Bacteria</taxon>
        <taxon>Bacillati</taxon>
        <taxon>Actinomycetota</taxon>
        <taxon>Actinomycetes</taxon>
        <taxon>Mycobacteriales</taxon>
        <taxon>Corynebacteriaceae</taxon>
        <taxon>Corynebacterium</taxon>
    </lineage>
</organism>
<feature type="transmembrane region" description="Helical" evidence="9">
    <location>
        <begin position="251"/>
        <end position="274"/>
    </location>
</feature>
<dbReference type="AlphaFoldDB" id="A0A5J6Z9J3"/>
<dbReference type="Proteomes" id="UP000326711">
    <property type="component" value="Chromosome"/>
</dbReference>
<keyword evidence="3" id="KW-0808">Transferase</keyword>
<feature type="transmembrane region" description="Helical" evidence="9">
    <location>
        <begin position="126"/>
        <end position="149"/>
    </location>
</feature>
<dbReference type="GO" id="GO:0016020">
    <property type="term" value="C:membrane"/>
    <property type="evidence" value="ECO:0007669"/>
    <property type="project" value="UniProtKB-SubCell"/>
</dbReference>
<evidence type="ECO:0000313" key="11">
    <source>
        <dbReference type="Proteomes" id="UP000326711"/>
    </source>
</evidence>
<feature type="transmembrane region" description="Helical" evidence="9">
    <location>
        <begin position="475"/>
        <end position="495"/>
    </location>
</feature>
<evidence type="ECO:0000256" key="3">
    <source>
        <dbReference type="ARBA" id="ARBA00022679"/>
    </source>
</evidence>
<dbReference type="Pfam" id="PF26314">
    <property type="entry name" value="MptA_B_family"/>
    <property type="match status" value="1"/>
</dbReference>
<evidence type="ECO:0000256" key="7">
    <source>
        <dbReference type="ARBA" id="ARBA00043987"/>
    </source>
</evidence>
<evidence type="ECO:0000256" key="5">
    <source>
        <dbReference type="ARBA" id="ARBA00022989"/>
    </source>
</evidence>
<keyword evidence="4 9" id="KW-0812">Transmembrane</keyword>
<feature type="transmembrane region" description="Helical" evidence="9">
    <location>
        <begin position="446"/>
        <end position="468"/>
    </location>
</feature>
<evidence type="ECO:0000313" key="10">
    <source>
        <dbReference type="EMBL" id="QFQ02375.1"/>
    </source>
</evidence>
<evidence type="ECO:0000256" key="2">
    <source>
        <dbReference type="ARBA" id="ARBA00022676"/>
    </source>
</evidence>
<protein>
    <recommendedName>
        <fullName evidence="12">Alpha 1,6 mannopyranosyltransferase</fullName>
    </recommendedName>
</protein>
<feature type="transmembrane region" description="Helical" evidence="9">
    <location>
        <begin position="286"/>
        <end position="303"/>
    </location>
</feature>
<dbReference type="RefSeq" id="WP_201738927.1">
    <property type="nucleotide sequence ID" value="NZ_CP045032.1"/>
</dbReference>
<dbReference type="EMBL" id="CP045032">
    <property type="protein sequence ID" value="QFQ02375.1"/>
    <property type="molecule type" value="Genomic_DNA"/>
</dbReference>
<feature type="transmembrane region" description="Helical" evidence="9">
    <location>
        <begin position="161"/>
        <end position="182"/>
    </location>
</feature>
<dbReference type="InterPro" id="IPR049829">
    <property type="entry name" value="MptA/B-like"/>
</dbReference>
<feature type="transmembrane region" description="Helical" evidence="9">
    <location>
        <begin position="420"/>
        <end position="440"/>
    </location>
</feature>
<feature type="compositionally biased region" description="Polar residues" evidence="8">
    <location>
        <begin position="45"/>
        <end position="57"/>
    </location>
</feature>
<keyword evidence="6 9" id="KW-0472">Membrane</keyword>
<evidence type="ECO:0000256" key="8">
    <source>
        <dbReference type="SAM" id="MobiDB-lite"/>
    </source>
</evidence>
<feature type="region of interest" description="Disordered" evidence="8">
    <location>
        <begin position="45"/>
        <end position="69"/>
    </location>
</feature>
<feature type="transmembrane region" description="Helical" evidence="9">
    <location>
        <begin position="544"/>
        <end position="565"/>
    </location>
</feature>
<proteinExistence type="inferred from homology"/>
<keyword evidence="11" id="KW-1185">Reference proteome</keyword>
<reference evidence="11" key="1">
    <citation type="submission" date="2019-10" db="EMBL/GenBank/DDBJ databases">
        <title>Complete genome sequence of Corynebacterium urogenitalis DSM 108747, isolated from the genital tract of a cow.</title>
        <authorList>
            <person name="Ruckert C."/>
            <person name="Ballas P."/>
            <person name="Wagener K."/>
            <person name="Drillich M."/>
            <person name="Kaempfer P."/>
            <person name="Busse H.-J."/>
            <person name="Ehling-Schulz M."/>
        </authorList>
    </citation>
    <scope>NUCLEOTIDE SEQUENCE [LARGE SCALE GENOMIC DNA]</scope>
    <source>
        <strain evidence="11">LMM 1652</strain>
    </source>
</reference>
<sequence length="598" mass="64311">MTDDHRHSRLTKVRPLQALASQLPHLGLAGSRSAHLHKDDVASATYSESGSDSSTPDGRSAVPGNEPAFPLDAPHRMRLRLAMFLGTVGAFIIALGGLGAGAFPVLLNPLRQVAFVGTFSRMLHSATVLVFLGIGLLVIGWLLIARFCVNTRSRQARLVPLSILWRTFAAWVIPLFVTAPLFTQDIYSYLAQGSIAARGWDPYSAGPVDLLGAQDPLARSVPLMWSHSPAPYGPTALGYGAVISWLTNDHFVAGILLHRLVSIMGLALAGWALVRLARRCSVPPQTALWLGVLNPLALLHLVGGIHNEAAMLGLLLAGMELVLRGVDRLDRPQASRWILIVAGLTLITGAGLVKVTALMALGFAGVAIARWFGGTIKDLFVSAFICSGVATVVVVAMSLGTGVGFGWITSQGGATEIVSWMSFSTVAGLASAFLGNFLGLGDHQEVALTVFRAFGILVGIFWVVRMLWASFKGRIHPVGGLGVAMFLLVIFFPVVHPWYLLWAILPLAAWANRDLFIFIAAAYSTAFSFFILPKGLGLPPGTVIYIYVMFVVVFSAVLALGYWFARSHPFLAESVRTGQSLEGQRLRHRRVSAREALK</sequence>
<gene>
    <name evidence="10" type="ORF">CUROG_05020</name>
</gene>
<evidence type="ECO:0000256" key="6">
    <source>
        <dbReference type="ARBA" id="ARBA00023136"/>
    </source>
</evidence>
<comment type="similarity">
    <text evidence="7">Belongs to the MptA/B family.</text>
</comment>
<comment type="subcellular location">
    <subcellularLocation>
        <location evidence="1">Membrane</location>
        <topology evidence="1">Multi-pass membrane protein</topology>
    </subcellularLocation>
</comment>
<dbReference type="KEGG" id="cuo:CUROG_05020"/>